<dbReference type="AlphaFoldDB" id="A0AA88DJ04"/>
<name>A0AA88DJ04_FICCA</name>
<accession>A0AA88DJ04</accession>
<organism evidence="2 3">
    <name type="scientific">Ficus carica</name>
    <name type="common">Common fig</name>
    <dbReference type="NCBI Taxonomy" id="3494"/>
    <lineage>
        <taxon>Eukaryota</taxon>
        <taxon>Viridiplantae</taxon>
        <taxon>Streptophyta</taxon>
        <taxon>Embryophyta</taxon>
        <taxon>Tracheophyta</taxon>
        <taxon>Spermatophyta</taxon>
        <taxon>Magnoliopsida</taxon>
        <taxon>eudicotyledons</taxon>
        <taxon>Gunneridae</taxon>
        <taxon>Pentapetalae</taxon>
        <taxon>rosids</taxon>
        <taxon>fabids</taxon>
        <taxon>Rosales</taxon>
        <taxon>Moraceae</taxon>
        <taxon>Ficeae</taxon>
        <taxon>Ficus</taxon>
    </lineage>
</organism>
<proteinExistence type="predicted"/>
<dbReference type="Proteomes" id="UP001187192">
    <property type="component" value="Unassembled WGS sequence"/>
</dbReference>
<keyword evidence="3" id="KW-1185">Reference proteome</keyword>
<evidence type="ECO:0000313" key="2">
    <source>
        <dbReference type="EMBL" id="GMN48129.1"/>
    </source>
</evidence>
<dbReference type="EMBL" id="BTGU01000027">
    <property type="protein sequence ID" value="GMN48129.1"/>
    <property type="molecule type" value="Genomic_DNA"/>
</dbReference>
<feature type="compositionally biased region" description="Low complexity" evidence="1">
    <location>
        <begin position="11"/>
        <end position="22"/>
    </location>
</feature>
<evidence type="ECO:0000256" key="1">
    <source>
        <dbReference type="SAM" id="MobiDB-lite"/>
    </source>
</evidence>
<reference evidence="2" key="1">
    <citation type="submission" date="2023-07" db="EMBL/GenBank/DDBJ databases">
        <title>draft genome sequence of fig (Ficus carica).</title>
        <authorList>
            <person name="Takahashi T."/>
            <person name="Nishimura K."/>
        </authorList>
    </citation>
    <scope>NUCLEOTIDE SEQUENCE</scope>
</reference>
<feature type="region of interest" description="Disordered" evidence="1">
    <location>
        <begin position="1"/>
        <end position="22"/>
    </location>
</feature>
<sequence>MDHGYRPPPSSALTKSAKAATPPSSLAIVVVFARGCGAATKKRERERCWIGWVVVSESVMARVARQRTEVEGERRRQGL</sequence>
<protein>
    <submittedName>
        <fullName evidence="2">Uncharacterized protein</fullName>
    </submittedName>
</protein>
<feature type="compositionally biased region" description="Pro residues" evidence="1">
    <location>
        <begin position="1"/>
        <end position="10"/>
    </location>
</feature>
<gene>
    <name evidence="2" type="ORF">TIFTF001_017305</name>
</gene>
<evidence type="ECO:0000313" key="3">
    <source>
        <dbReference type="Proteomes" id="UP001187192"/>
    </source>
</evidence>
<comment type="caution">
    <text evidence="2">The sequence shown here is derived from an EMBL/GenBank/DDBJ whole genome shotgun (WGS) entry which is preliminary data.</text>
</comment>